<name>A0A239DWS4_9PSED</name>
<accession>A0A239DWS4</accession>
<feature type="transmembrane region" description="Helical" evidence="1">
    <location>
        <begin position="35"/>
        <end position="56"/>
    </location>
</feature>
<dbReference type="AlphaFoldDB" id="A0A239DWS4"/>
<feature type="transmembrane region" description="Helical" evidence="1">
    <location>
        <begin position="99"/>
        <end position="119"/>
    </location>
</feature>
<feature type="transmembrane region" description="Helical" evidence="1">
    <location>
        <begin position="12"/>
        <end position="29"/>
    </location>
</feature>
<reference evidence="3" key="1">
    <citation type="submission" date="2017-06" db="EMBL/GenBank/DDBJ databases">
        <authorList>
            <person name="Varghese N."/>
            <person name="Submissions S."/>
        </authorList>
    </citation>
    <scope>NUCLEOTIDE SEQUENCE [LARGE SCALE GENOMIC DNA]</scope>
    <source>
        <strain evidence="3">CIP 108523</strain>
    </source>
</reference>
<keyword evidence="3" id="KW-1185">Reference proteome</keyword>
<keyword evidence="1" id="KW-1133">Transmembrane helix</keyword>
<feature type="transmembrane region" description="Helical" evidence="1">
    <location>
        <begin position="68"/>
        <end position="87"/>
    </location>
</feature>
<keyword evidence="1" id="KW-0472">Membrane</keyword>
<keyword evidence="1" id="KW-0812">Transmembrane</keyword>
<dbReference type="RefSeq" id="WP_089359912.1">
    <property type="nucleotide sequence ID" value="NZ_FZOG01000002.1"/>
</dbReference>
<organism evidence="2 3">
    <name type="scientific">Pseudomonas segetis</name>
    <dbReference type="NCBI Taxonomy" id="298908"/>
    <lineage>
        <taxon>Bacteria</taxon>
        <taxon>Pseudomonadati</taxon>
        <taxon>Pseudomonadota</taxon>
        <taxon>Gammaproteobacteria</taxon>
        <taxon>Pseudomonadales</taxon>
        <taxon>Pseudomonadaceae</taxon>
        <taxon>Pseudomonas</taxon>
    </lineage>
</organism>
<evidence type="ECO:0000256" key="1">
    <source>
        <dbReference type="SAM" id="Phobius"/>
    </source>
</evidence>
<protein>
    <submittedName>
        <fullName evidence="2">Uncharacterized protein</fullName>
    </submittedName>
</protein>
<dbReference type="EMBL" id="FZOG01000002">
    <property type="protein sequence ID" value="SNS36074.1"/>
    <property type="molecule type" value="Genomic_DNA"/>
</dbReference>
<evidence type="ECO:0000313" key="3">
    <source>
        <dbReference type="Proteomes" id="UP000242915"/>
    </source>
</evidence>
<gene>
    <name evidence="2" type="ORF">SAMN05216255_2445</name>
</gene>
<proteinExistence type="predicted"/>
<dbReference type="Proteomes" id="UP000242915">
    <property type="component" value="Unassembled WGS sequence"/>
</dbReference>
<sequence>MTKYYYELGGAIALYMLVLAVSLLLLSQYQDAPLALRILITLAPMIPAGLLCWAIVRQLHRLDEMQLRIQFEALGFAFAASALLTFSYGFLENVGAPHLSWLCVWPVMGATWIIGLMIAKHRYQ</sequence>
<evidence type="ECO:0000313" key="2">
    <source>
        <dbReference type="EMBL" id="SNS36074.1"/>
    </source>
</evidence>